<proteinExistence type="predicted"/>
<dbReference type="EMBL" id="JAHRHJ020000008">
    <property type="protein sequence ID" value="KAH9307136.1"/>
    <property type="molecule type" value="Genomic_DNA"/>
</dbReference>
<reference evidence="1 2" key="1">
    <citation type="journal article" date="2021" name="Nat. Plants">
        <title>The Taxus genome provides insights into paclitaxel biosynthesis.</title>
        <authorList>
            <person name="Xiong X."/>
            <person name="Gou J."/>
            <person name="Liao Q."/>
            <person name="Li Y."/>
            <person name="Zhou Q."/>
            <person name="Bi G."/>
            <person name="Li C."/>
            <person name="Du R."/>
            <person name="Wang X."/>
            <person name="Sun T."/>
            <person name="Guo L."/>
            <person name="Liang H."/>
            <person name="Lu P."/>
            <person name="Wu Y."/>
            <person name="Zhang Z."/>
            <person name="Ro D.K."/>
            <person name="Shang Y."/>
            <person name="Huang S."/>
            <person name="Yan J."/>
        </authorList>
    </citation>
    <scope>NUCLEOTIDE SEQUENCE [LARGE SCALE GENOMIC DNA]</scope>
    <source>
        <strain evidence="1">Ta-2019</strain>
    </source>
</reference>
<dbReference type="Proteomes" id="UP000824469">
    <property type="component" value="Unassembled WGS sequence"/>
</dbReference>
<evidence type="ECO:0000313" key="1">
    <source>
        <dbReference type="EMBL" id="KAH9307136.1"/>
    </source>
</evidence>
<evidence type="ECO:0008006" key="3">
    <source>
        <dbReference type="Google" id="ProtNLM"/>
    </source>
</evidence>
<feature type="non-terminal residue" evidence="1">
    <location>
        <position position="80"/>
    </location>
</feature>
<evidence type="ECO:0000313" key="2">
    <source>
        <dbReference type="Proteomes" id="UP000824469"/>
    </source>
</evidence>
<organism evidence="1 2">
    <name type="scientific">Taxus chinensis</name>
    <name type="common">Chinese yew</name>
    <name type="synonym">Taxus wallichiana var. chinensis</name>
    <dbReference type="NCBI Taxonomy" id="29808"/>
    <lineage>
        <taxon>Eukaryota</taxon>
        <taxon>Viridiplantae</taxon>
        <taxon>Streptophyta</taxon>
        <taxon>Embryophyta</taxon>
        <taxon>Tracheophyta</taxon>
        <taxon>Spermatophyta</taxon>
        <taxon>Pinopsida</taxon>
        <taxon>Pinidae</taxon>
        <taxon>Conifers II</taxon>
        <taxon>Cupressales</taxon>
        <taxon>Taxaceae</taxon>
        <taxon>Taxus</taxon>
    </lineage>
</organism>
<keyword evidence="2" id="KW-1185">Reference proteome</keyword>
<feature type="non-terminal residue" evidence="1">
    <location>
        <position position="1"/>
    </location>
</feature>
<comment type="caution">
    <text evidence="1">The sequence shown here is derived from an EMBL/GenBank/DDBJ whole genome shotgun (WGS) entry which is preliminary data.</text>
</comment>
<dbReference type="PANTHER" id="PTHR11439">
    <property type="entry name" value="GAG-POL-RELATED RETROTRANSPOSON"/>
    <property type="match status" value="1"/>
</dbReference>
<protein>
    <recommendedName>
        <fullName evidence="3">Retrovirus-related Pol polyprotein from transposon TNT 1-94</fullName>
    </recommendedName>
</protein>
<name>A0AA38FNT0_TAXCH</name>
<dbReference type="OMA" id="TKEFGIC"/>
<sequence>ATKMILRYLHDTSHFGLHYTRGSTQLVGYTDSDWVGSIDDRRSTSSYLFCVGSSPVAWVCKKAIGYYTFIFGGRVESNSY</sequence>
<gene>
    <name evidence="1" type="ORF">KI387_043808</name>
</gene>
<dbReference type="AlphaFoldDB" id="A0AA38FNT0"/>
<accession>A0AA38FNT0</accession>
<dbReference type="PANTHER" id="PTHR11439:SF483">
    <property type="entry name" value="PEPTIDE SYNTHASE GLIP-LIKE, PUTATIVE (AFU_ORTHOLOGUE AFUA_3G12920)-RELATED"/>
    <property type="match status" value="1"/>
</dbReference>